<gene>
    <name evidence="2" type="ORF">F8568_042830</name>
</gene>
<accession>A0A6I4MX67</accession>
<comment type="caution">
    <text evidence="2">The sequence shown here is derived from an EMBL/GenBank/DDBJ whole genome shotgun (WGS) entry which is preliminary data.</text>
</comment>
<dbReference type="Proteomes" id="UP000462055">
    <property type="component" value="Unassembled WGS sequence"/>
</dbReference>
<name>A0A6I4MX67_9ACTN</name>
<dbReference type="EMBL" id="WBMS02000060">
    <property type="protein sequence ID" value="MWA06966.1"/>
    <property type="molecule type" value="Genomic_DNA"/>
</dbReference>
<evidence type="ECO:0000313" key="3">
    <source>
        <dbReference type="Proteomes" id="UP000462055"/>
    </source>
</evidence>
<organism evidence="2 3">
    <name type="scientific">Actinomadura physcomitrii</name>
    <dbReference type="NCBI Taxonomy" id="2650748"/>
    <lineage>
        <taxon>Bacteria</taxon>
        <taxon>Bacillati</taxon>
        <taxon>Actinomycetota</taxon>
        <taxon>Actinomycetes</taxon>
        <taxon>Streptosporangiales</taxon>
        <taxon>Thermomonosporaceae</taxon>
        <taxon>Actinomadura</taxon>
    </lineage>
</organism>
<feature type="domain" description="ABM" evidence="1">
    <location>
        <begin position="1"/>
        <end position="77"/>
    </location>
</feature>
<evidence type="ECO:0000313" key="2">
    <source>
        <dbReference type="EMBL" id="MWA06966.1"/>
    </source>
</evidence>
<dbReference type="SUPFAM" id="SSF54909">
    <property type="entry name" value="Dimeric alpha+beta barrel"/>
    <property type="match status" value="1"/>
</dbReference>
<protein>
    <recommendedName>
        <fullName evidence="1">ABM domain-containing protein</fullName>
    </recommendedName>
</protein>
<dbReference type="AlphaFoldDB" id="A0A6I4MX67"/>
<reference evidence="2" key="1">
    <citation type="submission" date="2019-12" db="EMBL/GenBank/DDBJ databases">
        <title>Actinomadura physcomitrii sp. nov., a novel actinomycete isolated from moss [Physcomitrium sphaericum (Ludw) Fuernr].</title>
        <authorList>
            <person name="Zhuang X."/>
        </authorList>
    </citation>
    <scope>NUCLEOTIDE SEQUENCE [LARGE SCALE GENOMIC DNA]</scope>
    <source>
        <strain evidence="2">LD22</strain>
    </source>
</reference>
<evidence type="ECO:0000259" key="1">
    <source>
        <dbReference type="Pfam" id="PF03992"/>
    </source>
</evidence>
<dbReference type="Pfam" id="PF03992">
    <property type="entry name" value="ABM"/>
    <property type="match status" value="1"/>
</dbReference>
<keyword evidence="3" id="KW-1185">Reference proteome</keyword>
<dbReference type="InterPro" id="IPR011008">
    <property type="entry name" value="Dimeric_a/b-barrel"/>
</dbReference>
<dbReference type="RefSeq" id="WP_151599880.1">
    <property type="nucleotide sequence ID" value="NZ_WBMS02000060.1"/>
</dbReference>
<proteinExistence type="predicted"/>
<dbReference type="InterPro" id="IPR007138">
    <property type="entry name" value="ABM_dom"/>
</dbReference>
<sequence>MIARVWRATATAEGAEAYREHFTNSVLPTLRSLDGHRGAYLLRLDRDDLVELEVLTLWESDEAIQAFAGTDLTTAVVEPEAQAVLLSYDETVSHRTVVVDTLEATRDAPSGG</sequence>